<protein>
    <submittedName>
        <fullName evidence="2">Uncharacterized protein</fullName>
    </submittedName>
</protein>
<evidence type="ECO:0000313" key="2">
    <source>
        <dbReference type="EMBL" id="KAH7115741.1"/>
    </source>
</evidence>
<accession>A0A9P9ICH1</accession>
<dbReference type="AlphaFoldDB" id="A0A9P9ICH1"/>
<proteinExistence type="predicted"/>
<evidence type="ECO:0000313" key="3">
    <source>
        <dbReference type="Proteomes" id="UP000717696"/>
    </source>
</evidence>
<organism evidence="2 3">
    <name type="scientific">Dactylonectria estremocensis</name>
    <dbReference type="NCBI Taxonomy" id="1079267"/>
    <lineage>
        <taxon>Eukaryota</taxon>
        <taxon>Fungi</taxon>
        <taxon>Dikarya</taxon>
        <taxon>Ascomycota</taxon>
        <taxon>Pezizomycotina</taxon>
        <taxon>Sordariomycetes</taxon>
        <taxon>Hypocreomycetidae</taxon>
        <taxon>Hypocreales</taxon>
        <taxon>Nectriaceae</taxon>
        <taxon>Dactylonectria</taxon>
    </lineage>
</organism>
<name>A0A9P9ICH1_9HYPO</name>
<feature type="compositionally biased region" description="Basic and acidic residues" evidence="1">
    <location>
        <begin position="7"/>
        <end position="24"/>
    </location>
</feature>
<feature type="region of interest" description="Disordered" evidence="1">
    <location>
        <begin position="1"/>
        <end position="43"/>
    </location>
</feature>
<reference evidence="2" key="1">
    <citation type="journal article" date="2021" name="Nat. Commun.">
        <title>Genetic determinants of endophytism in the Arabidopsis root mycobiome.</title>
        <authorList>
            <person name="Mesny F."/>
            <person name="Miyauchi S."/>
            <person name="Thiergart T."/>
            <person name="Pickel B."/>
            <person name="Atanasova L."/>
            <person name="Karlsson M."/>
            <person name="Huettel B."/>
            <person name="Barry K.W."/>
            <person name="Haridas S."/>
            <person name="Chen C."/>
            <person name="Bauer D."/>
            <person name="Andreopoulos W."/>
            <person name="Pangilinan J."/>
            <person name="LaButti K."/>
            <person name="Riley R."/>
            <person name="Lipzen A."/>
            <person name="Clum A."/>
            <person name="Drula E."/>
            <person name="Henrissat B."/>
            <person name="Kohler A."/>
            <person name="Grigoriev I.V."/>
            <person name="Martin F.M."/>
            <person name="Hacquard S."/>
        </authorList>
    </citation>
    <scope>NUCLEOTIDE SEQUENCE</scope>
    <source>
        <strain evidence="2">MPI-CAGE-AT-0021</strain>
    </source>
</reference>
<feature type="compositionally biased region" description="Gly residues" evidence="1">
    <location>
        <begin position="27"/>
        <end position="38"/>
    </location>
</feature>
<comment type="caution">
    <text evidence="2">The sequence shown here is derived from an EMBL/GenBank/DDBJ whole genome shotgun (WGS) entry which is preliminary data.</text>
</comment>
<dbReference type="Proteomes" id="UP000717696">
    <property type="component" value="Unassembled WGS sequence"/>
</dbReference>
<keyword evidence="3" id="KW-1185">Reference proteome</keyword>
<sequence length="118" mass="12594">MSSSQSCRRELVGPQKPERSRARGPECQGGRGRTGGSGQPKLQRVVEAPGPRKITSIGLAKVGRAEGQQDPGPRKAPNLARAWNRLVCLVPGQYLLAVAAADKKVKSLNPFGLWPAKT</sequence>
<dbReference type="EMBL" id="JAGMUU010000037">
    <property type="protein sequence ID" value="KAH7115741.1"/>
    <property type="molecule type" value="Genomic_DNA"/>
</dbReference>
<evidence type="ECO:0000256" key="1">
    <source>
        <dbReference type="SAM" id="MobiDB-lite"/>
    </source>
</evidence>
<gene>
    <name evidence="2" type="ORF">B0J13DRAFT_533270</name>
</gene>